<feature type="coiled-coil region" evidence="2">
    <location>
        <begin position="368"/>
        <end position="431"/>
    </location>
</feature>
<dbReference type="InterPro" id="IPR000315">
    <property type="entry name" value="Znf_B-box"/>
</dbReference>
<feature type="compositionally biased region" description="Basic and acidic residues" evidence="3">
    <location>
        <begin position="507"/>
        <end position="527"/>
    </location>
</feature>
<protein>
    <recommendedName>
        <fullName evidence="4">B box-type domain-containing protein</fullName>
    </recommendedName>
</protein>
<comment type="caution">
    <text evidence="5">The sequence shown here is derived from an EMBL/GenBank/DDBJ whole genome shotgun (WGS) entry which is preliminary data.</text>
</comment>
<organism evidence="5 6">
    <name type="scientific">Parthenolecanium corni</name>
    <dbReference type="NCBI Taxonomy" id="536013"/>
    <lineage>
        <taxon>Eukaryota</taxon>
        <taxon>Metazoa</taxon>
        <taxon>Ecdysozoa</taxon>
        <taxon>Arthropoda</taxon>
        <taxon>Hexapoda</taxon>
        <taxon>Insecta</taxon>
        <taxon>Pterygota</taxon>
        <taxon>Neoptera</taxon>
        <taxon>Paraneoptera</taxon>
        <taxon>Hemiptera</taxon>
        <taxon>Sternorrhyncha</taxon>
        <taxon>Coccoidea</taxon>
        <taxon>Coccidae</taxon>
        <taxon>Parthenolecanium</taxon>
    </lineage>
</organism>
<keyword evidence="1" id="KW-0862">Zinc</keyword>
<dbReference type="AlphaFoldDB" id="A0AAN9T7A6"/>
<dbReference type="PROSITE" id="PS50119">
    <property type="entry name" value="ZF_BBOX"/>
    <property type="match status" value="1"/>
</dbReference>
<evidence type="ECO:0000313" key="6">
    <source>
        <dbReference type="Proteomes" id="UP001367676"/>
    </source>
</evidence>
<keyword evidence="1" id="KW-0863">Zinc-finger</keyword>
<feature type="region of interest" description="Disordered" evidence="3">
    <location>
        <begin position="507"/>
        <end position="563"/>
    </location>
</feature>
<dbReference type="Gene3D" id="3.30.160.60">
    <property type="entry name" value="Classic Zinc Finger"/>
    <property type="match status" value="1"/>
</dbReference>
<name>A0AAN9T7A6_9HEMI</name>
<dbReference type="EMBL" id="JBBCAQ010000037">
    <property type="protein sequence ID" value="KAK7574356.1"/>
    <property type="molecule type" value="Genomic_DNA"/>
</dbReference>
<sequence>MAASMDDFERPKVEAEKYRAQTENDGTSIPNDVLLKKLVELFNMDNPPCANCDKRDRSSMFFCSTCNQALCGICRENTHRAKMFASHEVLPMSKFSQEGLRKCLIHGEPFVMYSLSTRQMLCVNCFRDMPVESKQQCIDMDTAYTQAVMRLESVIGSVCETQNSVRDGIISCRTQLDELLHNTDAEKMTVHSFTQGLQEAINKTQSAVLLEVQRQYELKERSFRNQLVSLSIVLPILQQHIVLSQTFSSTANKYQFLDVVFPMIDRLNAISTLPHFMKSTLSSQIRTNYRSEFAHCLEPWIGRLLASSVQQLPEAVYNSTLPSKMPSSQISSAVTGTPSQKQQSALKVKALEGDGPFSNHCRSFNNQVRELGTLMKNIRERLGELRKDVTVLHRTATPPLVLRHQVITQDCARLNESLEQIQVELERLKSVFQTIWQEQLYRIHVEQDIFQQQMTDVVNLRGEVKQLTVAAQNLELPVSQLSSGVDSDEIAKLKSLLNEISQLKDPQRIRGEKDMKHSRGLSRKSECRSTISLHADTKSLPGDEKQDRGTRSERAHSVSEQKNARGVFSQLIDKVRSKDKVESFKERSKSEDRLKDCPNQSCQKVYAACSEGSVRVKPKRAASLYQGYDGDYKTCALSKDMFTCDQATKHDQSSKQKCDEQDRNEFVSTFANQDPAKDNEKYAEFRWKETTIFKGGVPEKKESDYQSISEATSIFQSRNRCYSSDEDDFCPAEKRLTRPSKKSAPPSPPPRTTTRKRYPHSDSEETVFFADAAKSLKSGSTMADGKALFLVIGGRKNRRERNVQKQRSWETFPPKKKVEDLSTLYYNKNPDNYKSQFDIVALKTESVKKSDSFEGHEEAVSSLVREFQKIKMLQKQKQCAQPSCSKDL</sequence>
<dbReference type="PANTHER" id="PTHR22635:SF0">
    <property type="entry name" value="RING FINGER PROTEIN 207"/>
    <property type="match status" value="1"/>
</dbReference>
<keyword evidence="6" id="KW-1185">Reference proteome</keyword>
<gene>
    <name evidence="5" type="ORF">V9T40_011547</name>
</gene>
<dbReference type="Proteomes" id="UP001367676">
    <property type="component" value="Unassembled WGS sequence"/>
</dbReference>
<evidence type="ECO:0000313" key="5">
    <source>
        <dbReference type="EMBL" id="KAK7574356.1"/>
    </source>
</evidence>
<evidence type="ECO:0000256" key="1">
    <source>
        <dbReference type="PROSITE-ProRule" id="PRU00024"/>
    </source>
</evidence>
<keyword evidence="1" id="KW-0479">Metal-binding</keyword>
<feature type="compositionally biased region" description="Basic and acidic residues" evidence="3">
    <location>
        <begin position="535"/>
        <end position="563"/>
    </location>
</feature>
<feature type="region of interest" description="Disordered" evidence="3">
    <location>
        <begin position="722"/>
        <end position="762"/>
    </location>
</feature>
<dbReference type="SMART" id="SM00336">
    <property type="entry name" value="BBOX"/>
    <property type="match status" value="1"/>
</dbReference>
<dbReference type="GO" id="GO:0030544">
    <property type="term" value="F:Hsp70 protein binding"/>
    <property type="evidence" value="ECO:0007669"/>
    <property type="project" value="InterPro"/>
</dbReference>
<dbReference type="CDD" id="cd19814">
    <property type="entry name" value="Bbox1_RNF207-like"/>
    <property type="match status" value="1"/>
</dbReference>
<reference evidence="5 6" key="1">
    <citation type="submission" date="2024-03" db="EMBL/GenBank/DDBJ databases">
        <title>Adaptation during the transition from Ophiocordyceps entomopathogen to insect associate is accompanied by gene loss and intensified selection.</title>
        <authorList>
            <person name="Ward C.M."/>
            <person name="Onetto C.A."/>
            <person name="Borneman A.R."/>
        </authorList>
    </citation>
    <scope>NUCLEOTIDE SEQUENCE [LARGE SCALE GENOMIC DNA]</scope>
    <source>
        <strain evidence="5">AWRI1</strain>
        <tissue evidence="5">Single Adult Female</tissue>
    </source>
</reference>
<proteinExistence type="predicted"/>
<dbReference type="GO" id="GO:0044325">
    <property type="term" value="F:transmembrane transporter binding"/>
    <property type="evidence" value="ECO:0007669"/>
    <property type="project" value="TreeGrafter"/>
</dbReference>
<dbReference type="InterPro" id="IPR039320">
    <property type="entry name" value="RNF207"/>
</dbReference>
<evidence type="ECO:0000256" key="2">
    <source>
        <dbReference type="SAM" id="Coils"/>
    </source>
</evidence>
<evidence type="ECO:0000259" key="4">
    <source>
        <dbReference type="PROSITE" id="PS50119"/>
    </source>
</evidence>
<dbReference type="Gene3D" id="1.20.58.1540">
    <property type="entry name" value="Actin interacting protein 3, C-terminal domain"/>
    <property type="match status" value="1"/>
</dbReference>
<dbReference type="Pfam" id="PF00643">
    <property type="entry name" value="zf-B_box"/>
    <property type="match status" value="1"/>
</dbReference>
<dbReference type="GO" id="GO:0008270">
    <property type="term" value="F:zinc ion binding"/>
    <property type="evidence" value="ECO:0007669"/>
    <property type="project" value="UniProtKB-KW"/>
</dbReference>
<feature type="domain" description="B box-type" evidence="4">
    <location>
        <begin position="44"/>
        <end position="92"/>
    </location>
</feature>
<keyword evidence="2" id="KW-0175">Coiled coil</keyword>
<accession>A0AAN9T7A6</accession>
<dbReference type="PANTHER" id="PTHR22635">
    <property type="entry name" value="RING FINGER PROTEIN 207"/>
    <property type="match status" value="1"/>
</dbReference>
<dbReference type="GO" id="GO:0048471">
    <property type="term" value="C:perinuclear region of cytoplasm"/>
    <property type="evidence" value="ECO:0007669"/>
    <property type="project" value="TreeGrafter"/>
</dbReference>
<evidence type="ECO:0000256" key="3">
    <source>
        <dbReference type="SAM" id="MobiDB-lite"/>
    </source>
</evidence>